<name>A0A0A5I9H4_9BACI</name>
<dbReference type="RefSeq" id="WP_036769634.1">
    <property type="nucleotide sequence ID" value="NZ_AULI01000008.1"/>
</dbReference>
<gene>
    <name evidence="1" type="ORF">N781_16280</name>
</gene>
<dbReference type="OrthoDB" id="503948at2"/>
<evidence type="ECO:0000313" key="2">
    <source>
        <dbReference type="Proteomes" id="UP000030528"/>
    </source>
</evidence>
<sequence length="428" mass="49057">MGVRFVDGRIIIDPVEGDFSIMSHSGEFVIDGSKIKVEEVPHKQGMLNKAKHCEQCALYRVEVTGAVPDTWIDLYGKEDEFFFAIQEDFMNLVELEQDSMKLFAEMEPKMELLAHRQEGKEQKTEVRRKHMEEMFRFKEREKEVLRTKQPQKKEPSQSFYISKHRVKKRSQHDDVGLFLLKEQDGELVKLPIEEMPPSPNRVAVLVHGLAGTLTTEDHLQLFQLLKNEFTVLGYEYYTIDDPIAISAKRFADQLKRATSSYDGEVMVYAHSMGGLVSRSARAQYGAPIHQLMMAGTPNDGSIWAGIPMLTRTLLMAAEFLHILDIKEKDLKDLTKRGALKGIKDLANESGFTNELNEVDPFTAHKPYFAFVGNYLNLSHDLIVHNNNMASINGIRMPHVQSGWNHFNYLEREEAAHFLKQAMNYFTQS</sequence>
<organism evidence="1 2">
    <name type="scientific">Pontibacillus halophilus JSM 076056 = DSM 19796</name>
    <dbReference type="NCBI Taxonomy" id="1385510"/>
    <lineage>
        <taxon>Bacteria</taxon>
        <taxon>Bacillati</taxon>
        <taxon>Bacillota</taxon>
        <taxon>Bacilli</taxon>
        <taxon>Bacillales</taxon>
        <taxon>Bacillaceae</taxon>
        <taxon>Pontibacillus</taxon>
    </lineage>
</organism>
<dbReference type="InterPro" id="IPR029058">
    <property type="entry name" value="AB_hydrolase_fold"/>
</dbReference>
<proteinExistence type="predicted"/>
<dbReference type="Gene3D" id="3.40.50.1820">
    <property type="entry name" value="alpha/beta hydrolase"/>
    <property type="match status" value="1"/>
</dbReference>
<dbReference type="AlphaFoldDB" id="A0A0A5I9H4"/>
<evidence type="ECO:0000313" key="1">
    <source>
        <dbReference type="EMBL" id="KGX92482.1"/>
    </source>
</evidence>
<keyword evidence="2" id="KW-1185">Reference proteome</keyword>
<dbReference type="EMBL" id="AVPE01000006">
    <property type="protein sequence ID" value="KGX92482.1"/>
    <property type="molecule type" value="Genomic_DNA"/>
</dbReference>
<dbReference type="STRING" id="1385510.GCA_000425205_02178"/>
<comment type="caution">
    <text evidence="1">The sequence shown here is derived from an EMBL/GenBank/DDBJ whole genome shotgun (WGS) entry which is preliminary data.</text>
</comment>
<protein>
    <submittedName>
        <fullName evidence="1">Uncharacterized protein</fullName>
    </submittedName>
</protein>
<dbReference type="eggNOG" id="ENOG502ZK28">
    <property type="taxonomic scope" value="Bacteria"/>
</dbReference>
<accession>A0A0A5I9H4</accession>
<dbReference type="SUPFAM" id="SSF53474">
    <property type="entry name" value="alpha/beta-Hydrolases"/>
    <property type="match status" value="1"/>
</dbReference>
<reference evidence="1 2" key="1">
    <citation type="submission" date="2013-08" db="EMBL/GenBank/DDBJ databases">
        <authorList>
            <person name="Huang J."/>
            <person name="Wang G."/>
        </authorList>
    </citation>
    <scope>NUCLEOTIDE SEQUENCE [LARGE SCALE GENOMIC DNA]</scope>
    <source>
        <strain evidence="1 2">JSM 076056</strain>
    </source>
</reference>
<dbReference type="Proteomes" id="UP000030528">
    <property type="component" value="Unassembled WGS sequence"/>
</dbReference>